<protein>
    <submittedName>
        <fullName evidence="3">Uncharacterized protein</fullName>
    </submittedName>
</protein>
<feature type="region of interest" description="Disordered" evidence="2">
    <location>
        <begin position="1477"/>
        <end position="1500"/>
    </location>
</feature>
<feature type="compositionally biased region" description="Low complexity" evidence="2">
    <location>
        <begin position="557"/>
        <end position="579"/>
    </location>
</feature>
<feature type="compositionally biased region" description="Low complexity" evidence="2">
    <location>
        <begin position="1376"/>
        <end position="1395"/>
    </location>
</feature>
<gene>
    <name evidence="3" type="ORF">HYH02_000882</name>
</gene>
<feature type="coiled-coil region" evidence="1">
    <location>
        <begin position="505"/>
        <end position="553"/>
    </location>
</feature>
<feature type="region of interest" description="Disordered" evidence="2">
    <location>
        <begin position="901"/>
        <end position="948"/>
    </location>
</feature>
<organism evidence="3 4">
    <name type="scientific">Chlamydomonas schloesseri</name>
    <dbReference type="NCBI Taxonomy" id="2026947"/>
    <lineage>
        <taxon>Eukaryota</taxon>
        <taxon>Viridiplantae</taxon>
        <taxon>Chlorophyta</taxon>
        <taxon>core chlorophytes</taxon>
        <taxon>Chlorophyceae</taxon>
        <taxon>CS clade</taxon>
        <taxon>Chlamydomonadales</taxon>
        <taxon>Chlamydomonadaceae</taxon>
        <taxon>Chlamydomonas</taxon>
    </lineage>
</organism>
<feature type="compositionally biased region" description="Basic and acidic residues" evidence="2">
    <location>
        <begin position="580"/>
        <end position="596"/>
    </location>
</feature>
<feature type="region of interest" description="Disordered" evidence="2">
    <location>
        <begin position="1717"/>
        <end position="1749"/>
    </location>
</feature>
<accession>A0A835WX55</accession>
<name>A0A835WX55_9CHLO</name>
<feature type="region of interest" description="Disordered" evidence="2">
    <location>
        <begin position="296"/>
        <end position="362"/>
    </location>
</feature>
<feature type="compositionally biased region" description="Gly residues" evidence="2">
    <location>
        <begin position="310"/>
        <end position="319"/>
    </location>
</feature>
<feature type="compositionally biased region" description="Gly residues" evidence="2">
    <location>
        <begin position="183"/>
        <end position="197"/>
    </location>
</feature>
<dbReference type="OrthoDB" id="550504at2759"/>
<evidence type="ECO:0000256" key="1">
    <source>
        <dbReference type="SAM" id="Coils"/>
    </source>
</evidence>
<feature type="region of interest" description="Disordered" evidence="2">
    <location>
        <begin position="990"/>
        <end position="1027"/>
    </location>
</feature>
<evidence type="ECO:0000313" key="4">
    <source>
        <dbReference type="Proteomes" id="UP000613740"/>
    </source>
</evidence>
<feature type="compositionally biased region" description="Gly residues" evidence="2">
    <location>
        <begin position="349"/>
        <end position="362"/>
    </location>
</feature>
<feature type="region of interest" description="Disordered" evidence="2">
    <location>
        <begin position="1360"/>
        <end position="1395"/>
    </location>
</feature>
<feature type="compositionally biased region" description="Gly residues" evidence="2">
    <location>
        <begin position="99"/>
        <end position="114"/>
    </location>
</feature>
<feature type="coiled-coil region" evidence="1">
    <location>
        <begin position="1770"/>
        <end position="1797"/>
    </location>
</feature>
<dbReference type="EMBL" id="JAEHOD010000001">
    <property type="protein sequence ID" value="KAG2455057.1"/>
    <property type="molecule type" value="Genomic_DNA"/>
</dbReference>
<feature type="region of interest" description="Disordered" evidence="2">
    <location>
        <begin position="20"/>
        <end position="213"/>
    </location>
</feature>
<evidence type="ECO:0000313" key="3">
    <source>
        <dbReference type="EMBL" id="KAG2455057.1"/>
    </source>
</evidence>
<feature type="region of interest" description="Disordered" evidence="2">
    <location>
        <begin position="1646"/>
        <end position="1675"/>
    </location>
</feature>
<dbReference type="PANTHER" id="PTHR45615:SF66">
    <property type="entry name" value="CARD DOMAIN-CONTAINING PROTEIN"/>
    <property type="match status" value="1"/>
</dbReference>
<keyword evidence="1" id="KW-0175">Coiled coil</keyword>
<sequence length="1832" mass="179274">MGPPATGALLSPARLTQAFSSLGPAAGSGGPRSPSASITVTPTSGTGEPMSAPAAPYTGAAAPVQRPMTSAHTPKTPSPSRVAASPAAAGSLWSSGQAAGNGGNGGSSSGGGGRNARRVQYDSAVKGAGGGGSGGGAGETPLNYQPPLPPRGPLFTGPRPASGATGSRGGSGAGATSATPTPRGGGGGGGGARGGSGASSASPTPRDSYAGGGGGGLNSFTAAGNAAVAMGRARSALGSRPTSTKRLSVGGAQGSFTSMGSGVTVACGIGGAAGTAGGIDMGRLIAIQKLLDEFSDDDGDAGGSSPNGPFPGGGGGGGMRFSDASGAGIPGVRSRRPSSSGYNPRDSDGSGGAGMGGGGGGGASGLRSLAALRDKGDMHMWMPAVSAVKGSLEEHAQRLRERTDVTQSLRKWAEQVLEEAASHAPSRLKGVAASALQPAGAAGGAAVEPPGLSEEDADQADIDEERRLAAALAARPDGAGMGAQLRAHFNNVVADEVARKFDAMRATWNEEVSAEMEELKELREAHKELRARFQDSKEALDKANTKMEMMRRQMGPAGAAAMAGLTGTSSPTARSSAASPERHNHHDGLNVHHSPDAAHGASHGGSHGPGHGRAHGASHAEEDLLHDRVANIGSRRGTPLASHAGEGALFSNAELQAQLRKQAEQLAANTVRLQEAELALIKSKQDKTHLEQELAAAKGAAVKAGAGGGAKGGARSKASAGGRSGGGKVSASDKAAADKAERLLQAEVDKLGKELAAIKMEATTKGREAAERAAELEKTRKELVGAQDSLSAALHQLSALREERDKDHKRADAAEAAAADARATAMAEAQAAARAAAAASAVEAESGGGGAAAAATEAAAEEMSAALHELGRQRDEAVQAAGEWEALAGSLQQQVADLQQELQQQSLQQPSAAQSSHAEGSWASGSGGGGGAGGDDDDGGGGQESQPAPVLAVPGAEAIPGLRAVVATSEGGMQTTPRLPQPQHAELANHSVQTSARGTPRRRDSAGYASARGGGGGSGGASASGEAAGAGAASTVATAALVLELQRRLPAVIQHVLVGADAGPLTETEPGDASGNTTAGPAEAAAAAAMEVVRSELLRCLAGLAGIGGGVGVDGAEGSAGLNVLVLSTVEPAAVSGGAASARGLPPAGGAAATAAVPALNLSALAQGQPLQAGVGAPGASSGGASAEQAAARATAEAAASGAAAAFSSRGGSALSSARVVVAAGGSGGSSGRASAPTAVIVDGVTFVPLGFKGGAAAGRPAVQGVALLDGHGLVLQPQPQHHQQQLPPQIQAQQLQQSAAAVPSATSIPMRDARSASAAGPTAASLADAGHMTVTLPGPRSSLVVASAARRRKSAFASLHSNYLTPPNPNAAATSDGEGAVAGASDDDSAAVTAQVAQLGPPQPSAAGSGAASVRALRSAGAGGGASTGDGLMYSHMQQHGPAAVYVDPALASALQVGPISPAAARAAGAGPGALAVDGTATGPSPWDHGLGSTSQQSMLLRRPRSAAARALESARQQLAVAAAAQQQAAYGGGGGYVGGLARMPRRPASAALQPFGGGVSGMGALQQQQQIQMLQAQMQAQMQGWVVDASGAQPISEGVDAGPSGAVASARDGSPQRPSVSFMLAEAGAKVRNIAATPQKGIQLPGRLRSAPTRSQALAAAGGRVGSGGATQGFPDEPVAPQAAVTGNALPGPGLSPGFRELQLHVGRDAAVATHFAPPPLEPGSAVSGEDGGGSPRHGGLQPQASASELPVNAAELAALARELMLAQERAAAELEAAQSTQRELADEVASSRRQWVDEAKRARALEAELARVRGQLLSMGVGEPHRPPA</sequence>
<feature type="compositionally biased region" description="Low complexity" evidence="2">
    <location>
        <begin position="20"/>
        <end position="37"/>
    </location>
</feature>
<proteinExistence type="predicted"/>
<feature type="region of interest" description="Disordered" evidence="2">
    <location>
        <begin position="235"/>
        <end position="255"/>
    </location>
</feature>
<dbReference type="PANTHER" id="PTHR45615">
    <property type="entry name" value="MYOSIN HEAVY CHAIN, NON-MUSCLE"/>
    <property type="match status" value="1"/>
</dbReference>
<feature type="compositionally biased region" description="Gly residues" evidence="2">
    <location>
        <begin position="1012"/>
        <end position="1022"/>
    </location>
</feature>
<dbReference type="Proteomes" id="UP000613740">
    <property type="component" value="Unassembled WGS sequence"/>
</dbReference>
<feature type="compositionally biased region" description="Low complexity" evidence="2">
    <location>
        <begin position="78"/>
        <end position="98"/>
    </location>
</feature>
<feature type="compositionally biased region" description="Gly residues" evidence="2">
    <location>
        <begin position="127"/>
        <end position="138"/>
    </location>
</feature>
<evidence type="ECO:0000256" key="2">
    <source>
        <dbReference type="SAM" id="MobiDB-lite"/>
    </source>
</evidence>
<feature type="coiled-coil region" evidence="1">
    <location>
        <begin position="656"/>
        <end position="693"/>
    </location>
</feature>
<feature type="compositionally biased region" description="Low complexity" evidence="2">
    <location>
        <begin position="52"/>
        <end position="63"/>
    </location>
</feature>
<reference evidence="3" key="1">
    <citation type="journal article" date="2020" name="bioRxiv">
        <title>Comparative genomics of Chlamydomonas.</title>
        <authorList>
            <person name="Craig R.J."/>
            <person name="Hasan A.R."/>
            <person name="Ness R.W."/>
            <person name="Keightley P.D."/>
        </authorList>
    </citation>
    <scope>NUCLEOTIDE SEQUENCE</scope>
    <source>
        <strain evidence="3">CCAP 11/173</strain>
    </source>
</reference>
<keyword evidence="4" id="KW-1185">Reference proteome</keyword>
<feature type="region of interest" description="Disordered" evidence="2">
    <location>
        <begin position="704"/>
        <end position="733"/>
    </location>
</feature>
<comment type="caution">
    <text evidence="3">The sequence shown here is derived from an EMBL/GenBank/DDBJ whole genome shotgun (WGS) entry which is preliminary data.</text>
</comment>
<feature type="compositionally biased region" description="Low complexity" evidence="2">
    <location>
        <begin position="901"/>
        <end position="918"/>
    </location>
</feature>
<feature type="region of interest" description="Disordered" evidence="2">
    <location>
        <begin position="557"/>
        <end position="619"/>
    </location>
</feature>